<dbReference type="AlphaFoldDB" id="A0AAV4HXI8"/>
<feature type="transmembrane region" description="Helical" evidence="1">
    <location>
        <begin position="108"/>
        <end position="126"/>
    </location>
</feature>
<sequence>MALLRRFFCWNLTTAVFANFVATVILSFGALLMRLLDLAAYADSDFEISQGFQSQWRSHQWQAFLASDIIVTFTHVVIILYSLYMLYMVTQKHFVLYMETLRAFTYTFIMYSFIEFCFSVFEFSFYGLNTFVLRKCWSWQNLDVALLKKLLSVSGCVSSCVVLLKNNISLHGGVRHHVSLKHILHVCLLINHPSIVEKNWPNPIIVRVSTMTINIR</sequence>
<dbReference type="EMBL" id="BMAT01012938">
    <property type="protein sequence ID" value="GFS02305.1"/>
    <property type="molecule type" value="Genomic_DNA"/>
</dbReference>
<reference evidence="2 3" key="1">
    <citation type="journal article" date="2021" name="Elife">
        <title>Chloroplast acquisition without the gene transfer in kleptoplastic sea slugs, Plakobranchus ocellatus.</title>
        <authorList>
            <person name="Maeda T."/>
            <person name="Takahashi S."/>
            <person name="Yoshida T."/>
            <person name="Shimamura S."/>
            <person name="Takaki Y."/>
            <person name="Nagai Y."/>
            <person name="Toyoda A."/>
            <person name="Suzuki Y."/>
            <person name="Arimoto A."/>
            <person name="Ishii H."/>
            <person name="Satoh N."/>
            <person name="Nishiyama T."/>
            <person name="Hasebe M."/>
            <person name="Maruyama T."/>
            <person name="Minagawa J."/>
            <person name="Obokata J."/>
            <person name="Shigenobu S."/>
        </authorList>
    </citation>
    <scope>NUCLEOTIDE SEQUENCE [LARGE SCALE GENOMIC DNA]</scope>
</reference>
<organism evidence="2 3">
    <name type="scientific">Elysia marginata</name>
    <dbReference type="NCBI Taxonomy" id="1093978"/>
    <lineage>
        <taxon>Eukaryota</taxon>
        <taxon>Metazoa</taxon>
        <taxon>Spiralia</taxon>
        <taxon>Lophotrochozoa</taxon>
        <taxon>Mollusca</taxon>
        <taxon>Gastropoda</taxon>
        <taxon>Heterobranchia</taxon>
        <taxon>Euthyneura</taxon>
        <taxon>Panpulmonata</taxon>
        <taxon>Sacoglossa</taxon>
        <taxon>Placobranchoidea</taxon>
        <taxon>Plakobranchidae</taxon>
        <taxon>Elysia</taxon>
    </lineage>
</organism>
<accession>A0AAV4HXI8</accession>
<keyword evidence="1" id="KW-0812">Transmembrane</keyword>
<evidence type="ECO:0000256" key="1">
    <source>
        <dbReference type="SAM" id="Phobius"/>
    </source>
</evidence>
<evidence type="ECO:0008006" key="4">
    <source>
        <dbReference type="Google" id="ProtNLM"/>
    </source>
</evidence>
<protein>
    <recommendedName>
        <fullName evidence="4">Polycystin cation channel PKD1/PKD2 domain-containing protein</fullName>
    </recommendedName>
</protein>
<keyword evidence="1" id="KW-0472">Membrane</keyword>
<evidence type="ECO:0000313" key="2">
    <source>
        <dbReference type="EMBL" id="GFS02305.1"/>
    </source>
</evidence>
<dbReference type="Proteomes" id="UP000762676">
    <property type="component" value="Unassembled WGS sequence"/>
</dbReference>
<keyword evidence="1" id="KW-1133">Transmembrane helix</keyword>
<feature type="transmembrane region" description="Helical" evidence="1">
    <location>
        <begin position="12"/>
        <end position="36"/>
    </location>
</feature>
<gene>
    <name evidence="2" type="ORF">ElyMa_006442200</name>
</gene>
<name>A0AAV4HXI8_9GAST</name>
<evidence type="ECO:0000313" key="3">
    <source>
        <dbReference type="Proteomes" id="UP000762676"/>
    </source>
</evidence>
<feature type="transmembrane region" description="Helical" evidence="1">
    <location>
        <begin position="63"/>
        <end position="87"/>
    </location>
</feature>
<comment type="caution">
    <text evidence="2">The sequence shown here is derived from an EMBL/GenBank/DDBJ whole genome shotgun (WGS) entry which is preliminary data.</text>
</comment>
<proteinExistence type="predicted"/>
<keyword evidence="3" id="KW-1185">Reference proteome</keyword>